<evidence type="ECO:0000256" key="4">
    <source>
        <dbReference type="ARBA" id="ARBA00023027"/>
    </source>
</evidence>
<dbReference type="Pfam" id="PF25137">
    <property type="entry name" value="ADH_Fe_C"/>
    <property type="match status" value="1"/>
</dbReference>
<dbReference type="InterPro" id="IPR039697">
    <property type="entry name" value="Alcohol_dehydrogenase_Fe"/>
</dbReference>
<dbReference type="InterPro" id="IPR018211">
    <property type="entry name" value="ADH_Fe_CS"/>
</dbReference>
<feature type="domain" description="Alcohol dehydrogenase iron-type/glycerol dehydrogenase GldA" evidence="5">
    <location>
        <begin position="15"/>
        <end position="183"/>
    </location>
</feature>
<dbReference type="PROSITE" id="PS00913">
    <property type="entry name" value="ADH_IRON_1"/>
    <property type="match status" value="1"/>
</dbReference>
<dbReference type="Gene3D" id="3.40.50.1970">
    <property type="match status" value="1"/>
</dbReference>
<feature type="domain" description="Fe-containing alcohol dehydrogenase-like C-terminal" evidence="6">
    <location>
        <begin position="195"/>
        <end position="377"/>
    </location>
</feature>
<dbReference type="RefSeq" id="WP_371439053.1">
    <property type="nucleotide sequence ID" value="NZ_JBHSRS010000018.1"/>
</dbReference>
<proteinExistence type="inferred from homology"/>
<reference evidence="8" key="1">
    <citation type="journal article" date="2019" name="Int. J. Syst. Evol. Microbiol.">
        <title>The Global Catalogue of Microorganisms (GCM) 10K type strain sequencing project: providing services to taxonomists for standard genome sequencing and annotation.</title>
        <authorList>
            <consortium name="The Broad Institute Genomics Platform"/>
            <consortium name="The Broad Institute Genome Sequencing Center for Infectious Disease"/>
            <person name="Wu L."/>
            <person name="Ma J."/>
        </authorList>
    </citation>
    <scope>NUCLEOTIDE SEQUENCE [LARGE SCALE GENOMIC DNA]</scope>
    <source>
        <strain evidence="8">CCUG 39402</strain>
    </source>
</reference>
<accession>A0ABW1TUV1</accession>
<evidence type="ECO:0000256" key="2">
    <source>
        <dbReference type="ARBA" id="ARBA00007358"/>
    </source>
</evidence>
<dbReference type="Gene3D" id="1.20.1090.10">
    <property type="entry name" value="Dehydroquinate synthase-like - alpha domain"/>
    <property type="match status" value="1"/>
</dbReference>
<dbReference type="Proteomes" id="UP001596270">
    <property type="component" value="Unassembled WGS sequence"/>
</dbReference>
<keyword evidence="8" id="KW-1185">Reference proteome</keyword>
<sequence>MPAAYQPFTFTHSNRRVISAWNGLDKLGDLAREAGAKSPAVVLDAFFENGEVAARVVDLLQAATGTKPALHFVPAHEPDTDTIEACYRALAAASPDFVVALGGGSAMDTAKVARLLLSNPGSAESVSGFGKLFKPHASLLVAVPTTAGTGSEVSESAVAGKAGSDIKLIFRSQEMTPHIALLDGSLSMTAPAKVTAASGYDAVTHAVEAYVSRAASVMSDPFAESAMLLLGQWLPVAYREPTHQDARSWCLIASCQAAIAFNSANLGLAHAIAAPLGALHHVPHGLGNALALPAVAAYNEAAMGPKAAVVARAFGGATAAAGLSKLRQLLGLDLSLDGFVGTDEERELVAQAAMKSGQVRMNPRLATIEDMRAIIQAMRTPTGGGEPVIAL</sequence>
<comment type="caution">
    <text evidence="7">The sequence shown here is derived from an EMBL/GenBank/DDBJ whole genome shotgun (WGS) entry which is preliminary data.</text>
</comment>
<keyword evidence="3" id="KW-0560">Oxidoreductase</keyword>
<dbReference type="PANTHER" id="PTHR11496:SF102">
    <property type="entry name" value="ALCOHOL DEHYDROGENASE 4"/>
    <property type="match status" value="1"/>
</dbReference>
<gene>
    <name evidence="7" type="ORF">ACFQND_09110</name>
</gene>
<dbReference type="InterPro" id="IPR001670">
    <property type="entry name" value="ADH_Fe/GldA"/>
</dbReference>
<protein>
    <submittedName>
        <fullName evidence="7">Iron-containing alcohol dehydrogenase family protein</fullName>
    </submittedName>
</protein>
<keyword evidence="4" id="KW-0520">NAD</keyword>
<evidence type="ECO:0000259" key="6">
    <source>
        <dbReference type="Pfam" id="PF25137"/>
    </source>
</evidence>
<comment type="similarity">
    <text evidence="2">Belongs to the iron-containing alcohol dehydrogenase family.</text>
</comment>
<evidence type="ECO:0000313" key="7">
    <source>
        <dbReference type="EMBL" id="MFC6281386.1"/>
    </source>
</evidence>
<dbReference type="InterPro" id="IPR056798">
    <property type="entry name" value="ADH_Fe_C"/>
</dbReference>
<organism evidence="7 8">
    <name type="scientific">Polaromonas aquatica</name>
    <dbReference type="NCBI Taxonomy" id="332657"/>
    <lineage>
        <taxon>Bacteria</taxon>
        <taxon>Pseudomonadati</taxon>
        <taxon>Pseudomonadota</taxon>
        <taxon>Betaproteobacteria</taxon>
        <taxon>Burkholderiales</taxon>
        <taxon>Comamonadaceae</taxon>
        <taxon>Polaromonas</taxon>
    </lineage>
</organism>
<dbReference type="EMBL" id="JBHSRS010000018">
    <property type="protein sequence ID" value="MFC6281386.1"/>
    <property type="molecule type" value="Genomic_DNA"/>
</dbReference>
<dbReference type="SUPFAM" id="SSF56796">
    <property type="entry name" value="Dehydroquinate synthase-like"/>
    <property type="match status" value="1"/>
</dbReference>
<comment type="cofactor">
    <cofactor evidence="1">
        <name>Fe cation</name>
        <dbReference type="ChEBI" id="CHEBI:24875"/>
    </cofactor>
</comment>
<dbReference type="Pfam" id="PF00465">
    <property type="entry name" value="Fe-ADH"/>
    <property type="match status" value="1"/>
</dbReference>
<dbReference type="PANTHER" id="PTHR11496">
    <property type="entry name" value="ALCOHOL DEHYDROGENASE"/>
    <property type="match status" value="1"/>
</dbReference>
<evidence type="ECO:0000259" key="5">
    <source>
        <dbReference type="Pfam" id="PF00465"/>
    </source>
</evidence>
<evidence type="ECO:0000256" key="1">
    <source>
        <dbReference type="ARBA" id="ARBA00001962"/>
    </source>
</evidence>
<evidence type="ECO:0000313" key="8">
    <source>
        <dbReference type="Proteomes" id="UP001596270"/>
    </source>
</evidence>
<evidence type="ECO:0000256" key="3">
    <source>
        <dbReference type="ARBA" id="ARBA00023002"/>
    </source>
</evidence>
<name>A0ABW1TUV1_9BURK</name>
<dbReference type="CDD" id="cd08551">
    <property type="entry name" value="Fe-ADH"/>
    <property type="match status" value="1"/>
</dbReference>